<proteinExistence type="inferred from homology"/>
<feature type="domain" description="ABC1 atypical kinase-like" evidence="3">
    <location>
        <begin position="205"/>
        <end position="467"/>
    </location>
</feature>
<evidence type="ECO:0000256" key="1">
    <source>
        <dbReference type="ARBA" id="ARBA00009670"/>
    </source>
</evidence>
<comment type="similarity">
    <text evidence="1">Belongs to the protein kinase superfamily. ADCK protein kinase family.</text>
</comment>
<dbReference type="Pfam" id="PF03109">
    <property type="entry name" value="ABC1"/>
    <property type="match status" value="1"/>
</dbReference>
<protein>
    <recommendedName>
        <fullName evidence="3">ABC1 atypical kinase-like domain-containing protein</fullName>
    </recommendedName>
</protein>
<keyword evidence="2" id="KW-0732">Signal</keyword>
<evidence type="ECO:0000313" key="4">
    <source>
        <dbReference type="EMBL" id="CAE0368375.1"/>
    </source>
</evidence>
<dbReference type="InterPro" id="IPR004147">
    <property type="entry name" value="ABC1_dom"/>
</dbReference>
<feature type="chain" id="PRO_5031293800" description="ABC1 atypical kinase-like domain-containing protein" evidence="2">
    <location>
        <begin position="20"/>
        <end position="733"/>
    </location>
</feature>
<organism evidence="4">
    <name type="scientific">Aureoumbra lagunensis</name>
    <dbReference type="NCBI Taxonomy" id="44058"/>
    <lineage>
        <taxon>Eukaryota</taxon>
        <taxon>Sar</taxon>
        <taxon>Stramenopiles</taxon>
        <taxon>Ochrophyta</taxon>
        <taxon>Pelagophyceae</taxon>
        <taxon>Pelagomonadales</taxon>
        <taxon>Aureoumbra</taxon>
    </lineage>
</organism>
<dbReference type="CDD" id="cd05121">
    <property type="entry name" value="ABC1_ADCK3-like"/>
    <property type="match status" value="1"/>
</dbReference>
<reference evidence="4" key="1">
    <citation type="submission" date="2021-01" db="EMBL/GenBank/DDBJ databases">
        <authorList>
            <person name="Corre E."/>
            <person name="Pelletier E."/>
            <person name="Niang G."/>
            <person name="Scheremetjew M."/>
            <person name="Finn R."/>
            <person name="Kale V."/>
            <person name="Holt S."/>
            <person name="Cochrane G."/>
            <person name="Meng A."/>
            <person name="Brown T."/>
            <person name="Cohen L."/>
        </authorList>
    </citation>
    <scope>NUCLEOTIDE SEQUENCE</scope>
    <source>
        <strain evidence="4">CCMP1510</strain>
    </source>
</reference>
<dbReference type="PANTHER" id="PTHR10566:SF113">
    <property type="entry name" value="PROTEIN ACTIVITY OF BC1 COMPLEX KINASE 7, CHLOROPLASTIC"/>
    <property type="match status" value="1"/>
</dbReference>
<evidence type="ECO:0000259" key="3">
    <source>
        <dbReference type="Pfam" id="PF03109"/>
    </source>
</evidence>
<name>A0A7S3K0M4_9STRA</name>
<dbReference type="SUPFAM" id="SSF56112">
    <property type="entry name" value="Protein kinase-like (PK-like)"/>
    <property type="match status" value="1"/>
</dbReference>
<dbReference type="AlphaFoldDB" id="A0A7S3K0M4"/>
<dbReference type="InterPro" id="IPR011009">
    <property type="entry name" value="Kinase-like_dom_sf"/>
</dbReference>
<sequence>MRRTISLLVSLVLLDVVVGLVPQSVLQRGDSMRATTLERVDEEKKSSVPQTLKIPKNSIEEELAEKITDSLVDEICHVEKPAAECANEAELKSVRSRLKNLVLSTAKKEEPSVFDDEQTGDNLEAGWEAQGKRSSLRRNLEVWRKLAVCAFRILKAKEPEQKTDAAIFARDSLLTLGPTFVKLGQVLSTRTDVVPKEYIDVLKSLQDDVPAFSGAKAKQIVVQELGLNDISDLFVDFDETPLAAASLGQVHRATLKGIRNGTSVLQPVAIKVQRAGLKELFDVDLKNLRKLCELLDKIDPKSDGADRSYIDVFDESEKLLYEEIDYLNEAKNAKRFAQDFNALSTDEELPDSLIPAKTSKYKVRVPAMYEQYSTPRVLTMEYVESFKLTNVERIEKLGLDRTELSRRVAESFLYQIIDTGYFHADPHPGNLATDDQGRLVYYDFGMMDELAPNVRRGFKKFCFALFDGGPFISDLQLAARAKELTDAVEEMGVLAKGADRIACEQLARYFIRTFKQAQIDGTGGKKNKNKKKNDIKSTLGTELQALTEAQVFRFPPTFTFIFRAVASIDGIGKTLDKDYDLTKLAQPFVERLINAEKSTLSTAAKATGLNFKDINTAITTPRKIAYLEETIRSMESGALKIRVRSLENEMALTRLSAQNKATSSFVIASLALNLALAAGRETANGIPGFAAASAATLCTFRGLKALGELAVIDKKNARYTNSKQFAQSDDYDD</sequence>
<evidence type="ECO:0000256" key="2">
    <source>
        <dbReference type="SAM" id="SignalP"/>
    </source>
</evidence>
<dbReference type="EMBL" id="HBIJ01013482">
    <property type="protein sequence ID" value="CAE0368375.1"/>
    <property type="molecule type" value="Transcribed_RNA"/>
</dbReference>
<accession>A0A7S3K0M4</accession>
<gene>
    <name evidence="4" type="ORF">ALAG00032_LOCUS9138</name>
</gene>
<dbReference type="PANTHER" id="PTHR10566">
    <property type="entry name" value="CHAPERONE-ACTIVITY OF BC1 COMPLEX CABC1 -RELATED"/>
    <property type="match status" value="1"/>
</dbReference>
<dbReference type="InterPro" id="IPR050154">
    <property type="entry name" value="UbiB_kinase"/>
</dbReference>
<feature type="signal peptide" evidence="2">
    <location>
        <begin position="1"/>
        <end position="19"/>
    </location>
</feature>